<dbReference type="PANTHER" id="PTHR30477:SF13">
    <property type="entry name" value="IRON TRANSPORT SYSTEM MEMBRANE PROTEIN HI_0360-RELATED"/>
    <property type="match status" value="1"/>
</dbReference>
<name>W4QQ28_HALA3</name>
<keyword evidence="5 7" id="KW-0472">Membrane</keyword>
<accession>W4QQ28</accession>
<evidence type="ECO:0000256" key="7">
    <source>
        <dbReference type="SAM" id="Phobius"/>
    </source>
</evidence>
<dbReference type="InterPro" id="IPR037294">
    <property type="entry name" value="ABC_BtuC-like"/>
</dbReference>
<keyword evidence="6" id="KW-0813">Transport</keyword>
<protein>
    <submittedName>
        <fullName evidence="8">Manganese ABC transporter</fullName>
    </submittedName>
</protein>
<dbReference type="GO" id="GO:0010043">
    <property type="term" value="P:response to zinc ion"/>
    <property type="evidence" value="ECO:0007669"/>
    <property type="project" value="TreeGrafter"/>
</dbReference>
<evidence type="ECO:0000313" key="9">
    <source>
        <dbReference type="Proteomes" id="UP000018896"/>
    </source>
</evidence>
<comment type="subcellular location">
    <subcellularLocation>
        <location evidence="6">Cell membrane</location>
        <topology evidence="6">Multi-pass membrane protein</topology>
    </subcellularLocation>
    <subcellularLocation>
        <location evidence="1">Membrane</location>
        <topology evidence="1">Multi-pass membrane protein</topology>
    </subcellularLocation>
</comment>
<dbReference type="Pfam" id="PF00950">
    <property type="entry name" value="ABC-3"/>
    <property type="match status" value="1"/>
</dbReference>
<dbReference type="PANTHER" id="PTHR30477">
    <property type="entry name" value="ABC-TRANSPORTER METAL-BINDING PROTEIN"/>
    <property type="match status" value="1"/>
</dbReference>
<evidence type="ECO:0000256" key="3">
    <source>
        <dbReference type="ARBA" id="ARBA00022692"/>
    </source>
</evidence>
<dbReference type="eggNOG" id="COG1108">
    <property type="taxonomic scope" value="Bacteria"/>
</dbReference>
<dbReference type="AlphaFoldDB" id="W4QQ28"/>
<organism evidence="8 9">
    <name type="scientific">Halalkalibacter akibai (strain ATCC 43226 / DSM 21942 / CIP 109018 / JCM 9157 / 1139)</name>
    <name type="common">Bacillus akibai</name>
    <dbReference type="NCBI Taxonomy" id="1236973"/>
    <lineage>
        <taxon>Bacteria</taxon>
        <taxon>Bacillati</taxon>
        <taxon>Bacillota</taxon>
        <taxon>Bacilli</taxon>
        <taxon>Bacillales</taxon>
        <taxon>Bacillaceae</taxon>
        <taxon>Halalkalibacter</taxon>
    </lineage>
</organism>
<evidence type="ECO:0000256" key="6">
    <source>
        <dbReference type="RuleBase" id="RU003943"/>
    </source>
</evidence>
<evidence type="ECO:0000256" key="5">
    <source>
        <dbReference type="ARBA" id="ARBA00023136"/>
    </source>
</evidence>
<evidence type="ECO:0000256" key="2">
    <source>
        <dbReference type="ARBA" id="ARBA00008034"/>
    </source>
</evidence>
<evidence type="ECO:0000256" key="1">
    <source>
        <dbReference type="ARBA" id="ARBA00004141"/>
    </source>
</evidence>
<proteinExistence type="inferred from homology"/>
<comment type="similarity">
    <text evidence="2 6">Belongs to the ABC-3 integral membrane protein family.</text>
</comment>
<gene>
    <name evidence="8" type="ORF">JCM9157_423</name>
</gene>
<keyword evidence="9" id="KW-1185">Reference proteome</keyword>
<dbReference type="STRING" id="1236973.JCM9157_423"/>
<dbReference type="Proteomes" id="UP000018896">
    <property type="component" value="Unassembled WGS sequence"/>
</dbReference>
<dbReference type="GO" id="GO:0055085">
    <property type="term" value="P:transmembrane transport"/>
    <property type="evidence" value="ECO:0007669"/>
    <property type="project" value="InterPro"/>
</dbReference>
<reference evidence="8 9" key="1">
    <citation type="journal article" date="2014" name="Genome Announc.">
        <title>Draft Genome Sequences of Three Alkaliphilic Bacillus Strains, Bacillus wakoensis JCM 9140T, Bacillus akibai JCM 9157T, and Bacillus hemicellulosilyticus JCM 9152T.</title>
        <authorList>
            <person name="Yuki M."/>
            <person name="Oshima K."/>
            <person name="Suda W."/>
            <person name="Oshida Y."/>
            <person name="Kitamura K."/>
            <person name="Iida T."/>
            <person name="Hattori M."/>
            <person name="Ohkuma M."/>
        </authorList>
    </citation>
    <scope>NUCLEOTIDE SEQUENCE [LARGE SCALE GENOMIC DNA]</scope>
    <source>
        <strain evidence="8 9">JCM 9157</strain>
    </source>
</reference>
<evidence type="ECO:0000256" key="4">
    <source>
        <dbReference type="ARBA" id="ARBA00022989"/>
    </source>
</evidence>
<dbReference type="EMBL" id="BAUV01000002">
    <property type="protein sequence ID" value="GAE33424.1"/>
    <property type="molecule type" value="Genomic_DNA"/>
</dbReference>
<dbReference type="SUPFAM" id="SSF81345">
    <property type="entry name" value="ABC transporter involved in vitamin B12 uptake, BtuC"/>
    <property type="match status" value="1"/>
</dbReference>
<evidence type="ECO:0000313" key="8">
    <source>
        <dbReference type="EMBL" id="GAE33424.1"/>
    </source>
</evidence>
<feature type="transmembrane region" description="Helical" evidence="7">
    <location>
        <begin position="98"/>
        <end position="116"/>
    </location>
</feature>
<comment type="caution">
    <text evidence="8">The sequence shown here is derived from an EMBL/GenBank/DDBJ whole genome shotgun (WGS) entry which is preliminary data.</text>
</comment>
<keyword evidence="3 6" id="KW-0812">Transmembrane</keyword>
<dbReference type="GO" id="GO:0043190">
    <property type="term" value="C:ATP-binding cassette (ABC) transporter complex"/>
    <property type="evidence" value="ECO:0007669"/>
    <property type="project" value="InterPro"/>
</dbReference>
<feature type="transmembrane region" description="Helical" evidence="7">
    <location>
        <begin position="60"/>
        <end position="86"/>
    </location>
</feature>
<keyword evidence="4 7" id="KW-1133">Transmembrane helix</keyword>
<feature type="transmembrane region" description="Helical" evidence="7">
    <location>
        <begin position="20"/>
        <end position="40"/>
    </location>
</feature>
<sequence>MSNIMMFIDQVARYAYLQQALVAAILVGIICGVIGCFIILRGMALMGDAISHAVLPGVVIAYMLGASFFIGATITGVLTALAIGYVSQNSRIKDDSAIGIMFTAAFALGIVLITGLRGTGVDLWHSFIWKCLSCF</sequence>
<dbReference type="InterPro" id="IPR001626">
    <property type="entry name" value="ABC_TroCD"/>
</dbReference>